<organism evidence="1">
    <name type="scientific">Cyclophora tenuis</name>
    <name type="common">Marine diatom</name>
    <dbReference type="NCBI Taxonomy" id="216820"/>
    <lineage>
        <taxon>Eukaryota</taxon>
        <taxon>Sar</taxon>
        <taxon>Stramenopiles</taxon>
        <taxon>Ochrophyta</taxon>
        <taxon>Bacillariophyta</taxon>
        <taxon>Fragilariophyceae</taxon>
        <taxon>Fragilariophycidae</taxon>
        <taxon>Cyclophorales</taxon>
        <taxon>Cyclophoraceae</taxon>
        <taxon>Cyclophora</taxon>
    </lineage>
</organism>
<name>A0A7S1D4I8_CYCTE</name>
<evidence type="ECO:0000313" key="1">
    <source>
        <dbReference type="EMBL" id="CAD8937022.1"/>
    </source>
</evidence>
<dbReference type="AlphaFoldDB" id="A0A7S1D4I8"/>
<protein>
    <submittedName>
        <fullName evidence="1">Uncharacterized protein</fullName>
    </submittedName>
</protein>
<reference evidence="1" key="1">
    <citation type="submission" date="2021-01" db="EMBL/GenBank/DDBJ databases">
        <authorList>
            <person name="Corre E."/>
            <person name="Pelletier E."/>
            <person name="Niang G."/>
            <person name="Scheremetjew M."/>
            <person name="Finn R."/>
            <person name="Kale V."/>
            <person name="Holt S."/>
            <person name="Cochrane G."/>
            <person name="Meng A."/>
            <person name="Brown T."/>
            <person name="Cohen L."/>
        </authorList>
    </citation>
    <scope>NUCLEOTIDE SEQUENCE</scope>
    <source>
        <strain evidence="1">ECT3854</strain>
    </source>
</reference>
<dbReference type="EMBL" id="HBFW01012635">
    <property type="protein sequence ID" value="CAD8937022.1"/>
    <property type="molecule type" value="Transcribed_RNA"/>
</dbReference>
<proteinExistence type="predicted"/>
<gene>
    <name evidence="1" type="ORF">CTEN0397_LOCUS8081</name>
</gene>
<accession>A0A7S1D4I8</accession>
<sequence>MGLLRMAENVGDDLLSKPDDTSLYHQKMPGAGTLGSFFSLGLARDSSTLNEAMGKVFTKIWGEAVSDGSKLRISNMTIIGRVLPSPEVEP</sequence>